<evidence type="ECO:0000313" key="2">
    <source>
        <dbReference type="Proteomes" id="UP001345963"/>
    </source>
</evidence>
<protein>
    <submittedName>
        <fullName evidence="1">Uncharacterized protein</fullName>
    </submittedName>
</protein>
<reference evidence="1 2" key="1">
    <citation type="submission" date="2021-07" db="EMBL/GenBank/DDBJ databases">
        <authorList>
            <person name="Palmer J.M."/>
        </authorList>
    </citation>
    <scope>NUCLEOTIDE SEQUENCE [LARGE SCALE GENOMIC DNA]</scope>
    <source>
        <strain evidence="1 2">AT_MEX2019</strain>
        <tissue evidence="1">Muscle</tissue>
    </source>
</reference>
<keyword evidence="2" id="KW-1185">Reference proteome</keyword>
<dbReference type="Proteomes" id="UP001345963">
    <property type="component" value="Unassembled WGS sequence"/>
</dbReference>
<sequence>MTLTVSLHLPAEGHCPDPENLCSQSTLCLSTLRQHSSSERSCTTARQPVNLRIRGLLSTTWTKHHLLQTAASQDQTPAGSWNQTCFIINLLNLISPPYFVLH</sequence>
<proteinExistence type="predicted"/>
<name>A0ABU7C909_9TELE</name>
<organism evidence="1 2">
    <name type="scientific">Ataeniobius toweri</name>
    <dbReference type="NCBI Taxonomy" id="208326"/>
    <lineage>
        <taxon>Eukaryota</taxon>
        <taxon>Metazoa</taxon>
        <taxon>Chordata</taxon>
        <taxon>Craniata</taxon>
        <taxon>Vertebrata</taxon>
        <taxon>Euteleostomi</taxon>
        <taxon>Actinopterygii</taxon>
        <taxon>Neopterygii</taxon>
        <taxon>Teleostei</taxon>
        <taxon>Neoteleostei</taxon>
        <taxon>Acanthomorphata</taxon>
        <taxon>Ovalentaria</taxon>
        <taxon>Atherinomorphae</taxon>
        <taxon>Cyprinodontiformes</taxon>
        <taxon>Goodeidae</taxon>
        <taxon>Ataeniobius</taxon>
    </lineage>
</organism>
<comment type="caution">
    <text evidence="1">The sequence shown here is derived from an EMBL/GenBank/DDBJ whole genome shotgun (WGS) entry which is preliminary data.</text>
</comment>
<gene>
    <name evidence="1" type="ORF">ATANTOWER_005233</name>
</gene>
<accession>A0ABU7C909</accession>
<evidence type="ECO:0000313" key="1">
    <source>
        <dbReference type="EMBL" id="MED6258284.1"/>
    </source>
</evidence>
<dbReference type="EMBL" id="JAHUTI010080256">
    <property type="protein sequence ID" value="MED6258284.1"/>
    <property type="molecule type" value="Genomic_DNA"/>
</dbReference>